<name>A0A100W4H4_9MYCO</name>
<dbReference type="STRING" id="146020.RMCB_5563"/>
<proteinExistence type="predicted"/>
<organism evidence="2 3">
    <name type="scientific">Mycolicibacterium brisbanense</name>
    <dbReference type="NCBI Taxonomy" id="146020"/>
    <lineage>
        <taxon>Bacteria</taxon>
        <taxon>Bacillati</taxon>
        <taxon>Actinomycetota</taxon>
        <taxon>Actinomycetes</taxon>
        <taxon>Mycobacteriales</taxon>
        <taxon>Mycobacteriaceae</taxon>
        <taxon>Mycolicibacterium</taxon>
    </lineage>
</organism>
<accession>A0A100W4H4</accession>
<dbReference type="EMBL" id="BCSX01000049">
    <property type="protein sequence ID" value="GAS91467.1"/>
    <property type="molecule type" value="Genomic_DNA"/>
</dbReference>
<keyword evidence="1" id="KW-1133">Transmembrane helix</keyword>
<reference evidence="3" key="1">
    <citation type="journal article" date="2016" name="Genome Announc.">
        <title>Draft Genome Sequences of Five Rapidly Growing Mycobacterium Species, M. thermoresistibile, M. fortuitum subsp. acetamidolyticum, M. canariasense, M. brisbanense, and M. novocastrense.</title>
        <authorList>
            <person name="Katahira K."/>
            <person name="Ogura Y."/>
            <person name="Gotoh Y."/>
            <person name="Hayashi T."/>
        </authorList>
    </citation>
    <scope>NUCLEOTIDE SEQUENCE [LARGE SCALE GENOMIC DNA]</scope>
    <source>
        <strain evidence="3">JCM15654</strain>
    </source>
</reference>
<evidence type="ECO:0000256" key="1">
    <source>
        <dbReference type="SAM" id="Phobius"/>
    </source>
</evidence>
<dbReference type="RefSeq" id="WP_029373728.1">
    <property type="nucleotide sequence ID" value="NZ_BCSX01000049.1"/>
</dbReference>
<feature type="transmembrane region" description="Helical" evidence="1">
    <location>
        <begin position="12"/>
        <end position="30"/>
    </location>
</feature>
<gene>
    <name evidence="2" type="ORF">RMCB_5563</name>
</gene>
<keyword evidence="1" id="KW-0472">Membrane</keyword>
<comment type="caution">
    <text evidence="2">The sequence shown here is derived from an EMBL/GenBank/DDBJ whole genome shotgun (WGS) entry which is preliminary data.</text>
</comment>
<keyword evidence="1" id="KW-0812">Transmembrane</keyword>
<reference evidence="3" key="2">
    <citation type="submission" date="2016-02" db="EMBL/GenBank/DDBJ databases">
        <title>Draft genome sequence of five rapidly growing Mycobacterium species.</title>
        <authorList>
            <person name="Katahira K."/>
            <person name="Gotou Y."/>
            <person name="Iida K."/>
            <person name="Ogura Y."/>
            <person name="Hayashi T."/>
        </authorList>
    </citation>
    <scope>NUCLEOTIDE SEQUENCE [LARGE SCALE GENOMIC DNA]</scope>
    <source>
        <strain evidence="3">JCM15654</strain>
    </source>
</reference>
<dbReference type="OrthoDB" id="4726176at2"/>
<sequence length="191" mass="19531">MLVGGQCRTRLRVAAFAVGSAASIAMVIVGCTRMTDGAAVADQQDAQLYRASISASIDASKSSSATRESERQASLTTQAIHAVCEDMSTSSVDAVNAVNAYVTAANNHGDVQSKVGPAADALNHSADLVSSGSVDALAPDLRAALNEWVDAARALAAAISSNAAVDTINAATDRSNTAKTNALDRCDKAYR</sequence>
<dbReference type="Proteomes" id="UP000069620">
    <property type="component" value="Unassembled WGS sequence"/>
</dbReference>
<protein>
    <submittedName>
        <fullName evidence="2">Uncharacterized protein</fullName>
    </submittedName>
</protein>
<keyword evidence="3" id="KW-1185">Reference proteome</keyword>
<evidence type="ECO:0000313" key="3">
    <source>
        <dbReference type="Proteomes" id="UP000069620"/>
    </source>
</evidence>
<dbReference type="AlphaFoldDB" id="A0A100W4H4"/>
<evidence type="ECO:0000313" key="2">
    <source>
        <dbReference type="EMBL" id="GAS91467.1"/>
    </source>
</evidence>